<dbReference type="UniPathway" id="UPA00253">
    <property type="reaction ID" value="UER00332"/>
</dbReference>
<protein>
    <recommendedName>
        <fullName evidence="11">Probable nicotinate-nucleotide adenylyltransferase</fullName>
        <ecNumber evidence="11">2.7.7.18</ecNumber>
    </recommendedName>
    <alternativeName>
        <fullName evidence="11">Deamido-NAD(+) diphosphorylase</fullName>
    </alternativeName>
    <alternativeName>
        <fullName evidence="11">Deamido-NAD(+) pyrophosphorylase</fullName>
    </alternativeName>
    <alternativeName>
        <fullName evidence="11">Nicotinate mononucleotide adenylyltransferase</fullName>
        <shortName evidence="11">NaMN adenylyltransferase</shortName>
    </alternativeName>
</protein>
<comment type="function">
    <text evidence="1 11">Catalyzes the reversible adenylation of nicotinate mononucleotide (NaMN) to nicotinic acid adenine dinucleotide (NaAD).</text>
</comment>
<dbReference type="SUPFAM" id="SSF52374">
    <property type="entry name" value="Nucleotidylyl transferase"/>
    <property type="match status" value="1"/>
</dbReference>
<evidence type="ECO:0000256" key="8">
    <source>
        <dbReference type="ARBA" id="ARBA00022840"/>
    </source>
</evidence>
<dbReference type="EMBL" id="RYYU01000001">
    <property type="protein sequence ID" value="RUL59286.1"/>
    <property type="molecule type" value="Genomic_DNA"/>
</dbReference>
<dbReference type="AlphaFoldDB" id="A0A3S0P871"/>
<evidence type="ECO:0000256" key="6">
    <source>
        <dbReference type="ARBA" id="ARBA00022695"/>
    </source>
</evidence>
<dbReference type="GO" id="GO:0004515">
    <property type="term" value="F:nicotinate-nucleotide adenylyltransferase activity"/>
    <property type="evidence" value="ECO:0007669"/>
    <property type="project" value="UniProtKB-UniRule"/>
</dbReference>
<dbReference type="OrthoDB" id="5295945at2"/>
<dbReference type="GO" id="GO:0005524">
    <property type="term" value="F:ATP binding"/>
    <property type="evidence" value="ECO:0007669"/>
    <property type="project" value="UniProtKB-KW"/>
</dbReference>
<dbReference type="NCBIfam" id="TIGR00482">
    <property type="entry name" value="nicotinate (nicotinamide) nucleotide adenylyltransferase"/>
    <property type="match status" value="1"/>
</dbReference>
<keyword evidence="6 11" id="KW-0548">Nucleotidyltransferase</keyword>
<evidence type="ECO:0000313" key="14">
    <source>
        <dbReference type="Proteomes" id="UP000278983"/>
    </source>
</evidence>
<dbReference type="Proteomes" id="UP000278983">
    <property type="component" value="Unassembled WGS sequence"/>
</dbReference>
<dbReference type="Pfam" id="PF01467">
    <property type="entry name" value="CTP_transf_like"/>
    <property type="match status" value="1"/>
</dbReference>
<evidence type="ECO:0000256" key="5">
    <source>
        <dbReference type="ARBA" id="ARBA00022679"/>
    </source>
</evidence>
<dbReference type="InterPro" id="IPR014729">
    <property type="entry name" value="Rossmann-like_a/b/a_fold"/>
</dbReference>
<evidence type="ECO:0000256" key="10">
    <source>
        <dbReference type="ARBA" id="ARBA00048721"/>
    </source>
</evidence>
<name>A0A3S0P871_9BACT</name>
<dbReference type="InterPro" id="IPR004821">
    <property type="entry name" value="Cyt_trans-like"/>
</dbReference>
<dbReference type="RefSeq" id="WP_126678447.1">
    <property type="nucleotide sequence ID" value="NZ_RYYU01000001.1"/>
</dbReference>
<evidence type="ECO:0000256" key="3">
    <source>
        <dbReference type="ARBA" id="ARBA00009014"/>
    </source>
</evidence>
<keyword evidence="14" id="KW-1185">Reference proteome</keyword>
<evidence type="ECO:0000256" key="4">
    <source>
        <dbReference type="ARBA" id="ARBA00022642"/>
    </source>
</evidence>
<keyword evidence="8 11" id="KW-0067">ATP-binding</keyword>
<evidence type="ECO:0000256" key="1">
    <source>
        <dbReference type="ARBA" id="ARBA00002324"/>
    </source>
</evidence>
<dbReference type="HAMAP" id="MF_00244">
    <property type="entry name" value="NaMN_adenylyltr"/>
    <property type="match status" value="1"/>
</dbReference>
<keyword evidence="7 11" id="KW-0547">Nucleotide-binding</keyword>
<dbReference type="InterPro" id="IPR005248">
    <property type="entry name" value="NadD/NMNAT"/>
</dbReference>
<reference evidence="13 14" key="1">
    <citation type="submission" date="2018-12" db="EMBL/GenBank/DDBJ databases">
        <title>Genome sequencing of Prevotella sp. KCOM 3155 (= JS262).</title>
        <authorList>
            <person name="Kook J.-K."/>
            <person name="Park S.-N."/>
            <person name="Lim Y.K."/>
        </authorList>
    </citation>
    <scope>NUCLEOTIDE SEQUENCE [LARGE SCALE GENOMIC DNA]</scope>
    <source>
        <strain evidence="13 14">KCOM 3155</strain>
    </source>
</reference>
<comment type="similarity">
    <text evidence="3 11">Belongs to the NadD family.</text>
</comment>
<dbReference type="PANTHER" id="PTHR39321:SF3">
    <property type="entry name" value="PHOSPHOPANTETHEINE ADENYLYLTRANSFERASE"/>
    <property type="match status" value="1"/>
</dbReference>
<keyword evidence="9 11" id="KW-0520">NAD</keyword>
<feature type="domain" description="Cytidyltransferase-like" evidence="12">
    <location>
        <begin position="25"/>
        <end position="183"/>
    </location>
</feature>
<accession>A0A3S0P871</accession>
<comment type="caution">
    <text evidence="13">The sequence shown here is derived from an EMBL/GenBank/DDBJ whole genome shotgun (WGS) entry which is preliminary data.</text>
</comment>
<dbReference type="EC" id="2.7.7.18" evidence="11"/>
<comment type="catalytic activity">
    <reaction evidence="10 11">
        <text>nicotinate beta-D-ribonucleotide + ATP + H(+) = deamido-NAD(+) + diphosphate</text>
        <dbReference type="Rhea" id="RHEA:22860"/>
        <dbReference type="ChEBI" id="CHEBI:15378"/>
        <dbReference type="ChEBI" id="CHEBI:30616"/>
        <dbReference type="ChEBI" id="CHEBI:33019"/>
        <dbReference type="ChEBI" id="CHEBI:57502"/>
        <dbReference type="ChEBI" id="CHEBI:58437"/>
        <dbReference type="EC" id="2.7.7.18"/>
    </reaction>
</comment>
<evidence type="ECO:0000313" key="13">
    <source>
        <dbReference type="EMBL" id="RUL59286.1"/>
    </source>
</evidence>
<keyword evidence="5 11" id="KW-0808">Transferase</keyword>
<proteinExistence type="inferred from homology"/>
<evidence type="ECO:0000256" key="2">
    <source>
        <dbReference type="ARBA" id="ARBA00005019"/>
    </source>
</evidence>
<evidence type="ECO:0000256" key="9">
    <source>
        <dbReference type="ARBA" id="ARBA00023027"/>
    </source>
</evidence>
<evidence type="ECO:0000256" key="11">
    <source>
        <dbReference type="HAMAP-Rule" id="MF_00244"/>
    </source>
</evidence>
<dbReference type="PANTHER" id="PTHR39321">
    <property type="entry name" value="NICOTINATE-NUCLEOTIDE ADENYLYLTRANSFERASE-RELATED"/>
    <property type="match status" value="1"/>
</dbReference>
<gene>
    <name evidence="11" type="primary">nadD</name>
    <name evidence="13" type="ORF">EHV08_05630</name>
</gene>
<comment type="pathway">
    <text evidence="2 11">Cofactor biosynthesis; NAD(+) biosynthesis; deamido-NAD(+) from nicotinate D-ribonucleotide: step 1/1.</text>
</comment>
<evidence type="ECO:0000259" key="12">
    <source>
        <dbReference type="Pfam" id="PF01467"/>
    </source>
</evidence>
<dbReference type="NCBIfam" id="TIGR00125">
    <property type="entry name" value="cyt_tran_rel"/>
    <property type="match status" value="1"/>
</dbReference>
<sequence>MWKETDPSIKNLFPERKGSKTLCGIFGGSFNPIHNGHVALAKEILRKVGLDEVWFLVSPQNPLKPQGTLLDDDLRLEMVRLALSYESQLVASDYEFGLPRPSYTYDTLRQLSADYPQHCFVLLIGADNWHLFGEWRNGSEILANYPIVIYPREGYAINALSLPPAVRLVDTPLYNISSTALRRMIAEGKDISRHVPSRVATFIVQNHLYR</sequence>
<dbReference type="Gene3D" id="3.40.50.620">
    <property type="entry name" value="HUPs"/>
    <property type="match status" value="1"/>
</dbReference>
<dbReference type="CDD" id="cd02165">
    <property type="entry name" value="NMNAT"/>
    <property type="match status" value="1"/>
</dbReference>
<dbReference type="GO" id="GO:0009435">
    <property type="term" value="P:NAD+ biosynthetic process"/>
    <property type="evidence" value="ECO:0007669"/>
    <property type="project" value="UniProtKB-UniRule"/>
</dbReference>
<keyword evidence="4 11" id="KW-0662">Pyridine nucleotide biosynthesis</keyword>
<organism evidence="13 14">
    <name type="scientific">Prevotella koreensis</name>
    <dbReference type="NCBI Taxonomy" id="2490854"/>
    <lineage>
        <taxon>Bacteria</taxon>
        <taxon>Pseudomonadati</taxon>
        <taxon>Bacteroidota</taxon>
        <taxon>Bacteroidia</taxon>
        <taxon>Bacteroidales</taxon>
        <taxon>Prevotellaceae</taxon>
        <taxon>Prevotella</taxon>
    </lineage>
</organism>
<evidence type="ECO:0000256" key="7">
    <source>
        <dbReference type="ARBA" id="ARBA00022741"/>
    </source>
</evidence>